<dbReference type="GO" id="GO:0005975">
    <property type="term" value="P:carbohydrate metabolic process"/>
    <property type="evidence" value="ECO:0007669"/>
    <property type="project" value="InterPro"/>
</dbReference>
<reference evidence="2 3" key="1">
    <citation type="journal article" date="2018" name="ACS Chem. Biol.">
        <title>Ketoreductase domain dysfunction expands chemodiversity: malyngamide biosynthesis in the cyanobacterium Okeania hirsuta.</title>
        <authorList>
            <person name="Moss N.A."/>
            <person name="Leao T."/>
            <person name="Rankin M."/>
            <person name="McCullough T.M."/>
            <person name="Qu P."/>
            <person name="Korobeynikov A."/>
            <person name="Smith J.L."/>
            <person name="Gerwick L."/>
            <person name="Gerwick W.H."/>
        </authorList>
    </citation>
    <scope>NUCLEOTIDE SEQUENCE [LARGE SCALE GENOMIC DNA]</scope>
    <source>
        <strain evidence="2 3">PAB10Feb10-1</strain>
    </source>
</reference>
<keyword evidence="1" id="KW-0732">Signal</keyword>
<evidence type="ECO:0000313" key="3">
    <source>
        <dbReference type="Proteomes" id="UP000269154"/>
    </source>
</evidence>
<organism evidence="2 3">
    <name type="scientific">Okeania hirsuta</name>
    <dbReference type="NCBI Taxonomy" id="1458930"/>
    <lineage>
        <taxon>Bacteria</taxon>
        <taxon>Bacillati</taxon>
        <taxon>Cyanobacteriota</taxon>
        <taxon>Cyanophyceae</taxon>
        <taxon>Oscillatoriophycideae</taxon>
        <taxon>Oscillatoriales</taxon>
        <taxon>Microcoleaceae</taxon>
        <taxon>Okeania</taxon>
    </lineage>
</organism>
<accession>A0A3N6Q004</accession>
<dbReference type="InterPro" id="IPR012341">
    <property type="entry name" value="6hp_glycosidase-like_sf"/>
</dbReference>
<feature type="signal peptide" evidence="1">
    <location>
        <begin position="1"/>
        <end position="22"/>
    </location>
</feature>
<dbReference type="InterPro" id="IPR008928">
    <property type="entry name" value="6-hairpin_glycosidase_sf"/>
</dbReference>
<dbReference type="AlphaFoldDB" id="A0A3N6Q004"/>
<dbReference type="PANTHER" id="PTHR15108">
    <property type="entry name" value="N-ACYLGLUCOSAMINE-2-EPIMERASE"/>
    <property type="match status" value="1"/>
</dbReference>
<feature type="chain" id="PRO_5018123306" description="N-acyl-D-glucosamine 2-epimerase" evidence="1">
    <location>
        <begin position="23"/>
        <end position="519"/>
    </location>
</feature>
<dbReference type="EMBL" id="RCBY01000021">
    <property type="protein sequence ID" value="RQH50942.1"/>
    <property type="molecule type" value="Genomic_DNA"/>
</dbReference>
<evidence type="ECO:0008006" key="4">
    <source>
        <dbReference type="Google" id="ProtNLM"/>
    </source>
</evidence>
<dbReference type="SUPFAM" id="SSF48208">
    <property type="entry name" value="Six-hairpin glycosidases"/>
    <property type="match status" value="1"/>
</dbReference>
<gene>
    <name evidence="2" type="ORF">D5R40_05950</name>
</gene>
<proteinExistence type="predicted"/>
<dbReference type="Proteomes" id="UP000269154">
    <property type="component" value="Unassembled WGS sequence"/>
</dbReference>
<evidence type="ECO:0000313" key="2">
    <source>
        <dbReference type="EMBL" id="RQH50942.1"/>
    </source>
</evidence>
<keyword evidence="3" id="KW-1185">Reference proteome</keyword>
<protein>
    <recommendedName>
        <fullName evidence="4">N-acyl-D-glucosamine 2-epimerase</fullName>
    </recommendedName>
</protein>
<name>A0A3N6Q004_9CYAN</name>
<dbReference type="OrthoDB" id="9148828at2"/>
<dbReference type="Gene3D" id="1.50.10.10">
    <property type="match status" value="1"/>
</dbReference>
<sequence length="519" mass="59857">MAASIFLSFTLLFVSSVQPALALVSSTHQYPVDNIDGIIADVPTGERWLQHLEEDLLPFWTMDEALGDPVGNYPTYRCNDGSLYSWRNPCPELENADSGIVKLDREYIRAKSRQIFAYGVAYHLTGKSEYLQWAKDGVDYLREYGLAPEGGAYTYFEDGVGLPSKDRRISQDMAYAVAGLGFYYYLTRDPDVLEDIVALKDYIFETYYDAEWDLLAWAHEDYVDYVDEYGNEQKVSKDQRELVAQLDQVYGYMLLLTPTLPETFNGKPLRSQWEDDLVHLATIMSEQFYTPDNNIFFGAITDPSKQRLGTDHTDFGHSIKTLWLIYEIGKLTGHYELTAFAQEKVPLIFEEAFLEDGTWGRRINQYGQLETDKEWWILAELDQTAATFSLRDPSYAKYLPTTYAYWFKYMIDHEHGGTWHWVSAKNNLPDLSMPKQHSWKNAFHSFEHDLVGYITGQAIHNLPVTLYFAFEEIPDNTQIRPYLFAAKVQSMIEPLKRNGRKIRPVLGSTQQIVTLVDVR</sequence>
<comment type="caution">
    <text evidence="2">The sequence shown here is derived from an EMBL/GenBank/DDBJ whole genome shotgun (WGS) entry which is preliminary data.</text>
</comment>
<evidence type="ECO:0000256" key="1">
    <source>
        <dbReference type="SAM" id="SignalP"/>
    </source>
</evidence>